<dbReference type="PANTHER" id="PTHR38013">
    <property type="entry name" value="GLYCOPROTEIN/POLYSACCHARIDE METABOLISM"/>
    <property type="match status" value="1"/>
</dbReference>
<proteinExistence type="predicted"/>
<dbReference type="EMBL" id="WSSB01000014">
    <property type="protein sequence ID" value="MXR38046.1"/>
    <property type="molecule type" value="Genomic_DNA"/>
</dbReference>
<dbReference type="Pfam" id="PF09619">
    <property type="entry name" value="YscW"/>
    <property type="match status" value="1"/>
</dbReference>
<evidence type="ECO:0008006" key="3">
    <source>
        <dbReference type="Google" id="ProtNLM"/>
    </source>
</evidence>
<dbReference type="InterPro" id="IPR053196">
    <property type="entry name" value="Lipoprotein_YbaY-like"/>
</dbReference>
<sequence>MASAGKLLGAAGYTQAGSSGAMMRGKIWLLALLMPLLAACATPPSYQAAQLEGTVAYKIRLALPPAKTRAEIRLLDISREGAPSVILAEQILEQPKGFPLPFSLRYDKPALRADGRYALEARIYLDGQLLMSSKQQVEALPQNGQAPIIWVDPVGN</sequence>
<organism evidence="1 2">
    <name type="scientific">Craterilacuibacter sinensis</name>
    <dbReference type="NCBI Taxonomy" id="2686017"/>
    <lineage>
        <taxon>Bacteria</taxon>
        <taxon>Pseudomonadati</taxon>
        <taxon>Pseudomonadota</taxon>
        <taxon>Betaproteobacteria</taxon>
        <taxon>Neisseriales</taxon>
        <taxon>Neisseriaceae</taxon>
        <taxon>Craterilacuibacter</taxon>
    </lineage>
</organism>
<evidence type="ECO:0000313" key="2">
    <source>
        <dbReference type="Proteomes" id="UP000467214"/>
    </source>
</evidence>
<reference evidence="1 2" key="1">
    <citation type="submission" date="2019-12" db="EMBL/GenBank/DDBJ databases">
        <title>Neisseriaceae gen. nov. sp. Genome sequencing and assembly.</title>
        <authorList>
            <person name="Liu Z."/>
            <person name="Li A."/>
        </authorList>
    </citation>
    <scope>NUCLEOTIDE SEQUENCE [LARGE SCALE GENOMIC DNA]</scope>
    <source>
        <strain evidence="1 2">B2N2-7</strain>
    </source>
</reference>
<dbReference type="PANTHER" id="PTHR38013:SF1">
    <property type="entry name" value="GLYCOPROTEIN_POLYSACCHARIDE METABOLISM"/>
    <property type="match status" value="1"/>
</dbReference>
<gene>
    <name evidence="1" type="ORF">GQF02_13795</name>
</gene>
<accession>A0A845BV70</accession>
<comment type="caution">
    <text evidence="1">The sequence shown here is derived from an EMBL/GenBank/DDBJ whole genome shotgun (WGS) entry which is preliminary data.</text>
</comment>
<name>A0A845BV70_9NEIS</name>
<dbReference type="InterPro" id="IPR039366">
    <property type="entry name" value="Pilotin"/>
</dbReference>
<dbReference type="Proteomes" id="UP000467214">
    <property type="component" value="Unassembled WGS sequence"/>
</dbReference>
<keyword evidence="2" id="KW-1185">Reference proteome</keyword>
<protein>
    <recommendedName>
        <fullName evidence="3">Lipoprotein</fullName>
    </recommendedName>
</protein>
<dbReference type="AlphaFoldDB" id="A0A845BV70"/>
<evidence type="ECO:0000313" key="1">
    <source>
        <dbReference type="EMBL" id="MXR38046.1"/>
    </source>
</evidence>